<reference evidence="2 3" key="1">
    <citation type="submission" date="2023-06" db="EMBL/GenBank/DDBJ databases">
        <authorList>
            <person name="Oyuntsetseg B."/>
            <person name="Kim S.B."/>
        </authorList>
    </citation>
    <scope>NUCLEOTIDE SEQUENCE [LARGE SCALE GENOMIC DNA]</scope>
    <source>
        <strain evidence="2 3">2-2</strain>
    </source>
</reference>
<accession>A0ABY8XEB6</accession>
<keyword evidence="3" id="KW-1185">Reference proteome</keyword>
<feature type="transmembrane region" description="Helical" evidence="1">
    <location>
        <begin position="35"/>
        <end position="55"/>
    </location>
</feature>
<sequence>MAAPAMVFERGPVTPAGTVVAHFAGNRGAILAQRMLFLAGGALYLWFLGSLRGFLRRAEGGTGRVSAIAFGAGLVWVGISMLAQGFQIGAATAADTGCRRR</sequence>
<evidence type="ECO:0000256" key="1">
    <source>
        <dbReference type="SAM" id="Phobius"/>
    </source>
</evidence>
<name>A0ABY8XEB6_9PSEU</name>
<dbReference type="RefSeq" id="WP_285450489.1">
    <property type="nucleotide sequence ID" value="NZ_CP127173.1"/>
</dbReference>
<keyword evidence="1" id="KW-1133">Transmembrane helix</keyword>
<protein>
    <submittedName>
        <fullName evidence="2">Uncharacterized protein</fullName>
    </submittedName>
</protein>
<dbReference type="Proteomes" id="UP001227101">
    <property type="component" value="Chromosome"/>
</dbReference>
<evidence type="ECO:0000313" key="3">
    <source>
        <dbReference type="Proteomes" id="UP001227101"/>
    </source>
</evidence>
<dbReference type="EMBL" id="CP127173">
    <property type="protein sequence ID" value="WIV53959.1"/>
    <property type="molecule type" value="Genomic_DNA"/>
</dbReference>
<keyword evidence="1" id="KW-0472">Membrane</keyword>
<feature type="transmembrane region" description="Helical" evidence="1">
    <location>
        <begin position="67"/>
        <end position="86"/>
    </location>
</feature>
<gene>
    <name evidence="2" type="ORF">QP939_34515</name>
</gene>
<evidence type="ECO:0000313" key="2">
    <source>
        <dbReference type="EMBL" id="WIV53959.1"/>
    </source>
</evidence>
<organism evidence="2 3">
    <name type="scientific">Amycolatopsis nalaikhensis</name>
    <dbReference type="NCBI Taxonomy" id="715472"/>
    <lineage>
        <taxon>Bacteria</taxon>
        <taxon>Bacillati</taxon>
        <taxon>Actinomycetota</taxon>
        <taxon>Actinomycetes</taxon>
        <taxon>Pseudonocardiales</taxon>
        <taxon>Pseudonocardiaceae</taxon>
        <taxon>Amycolatopsis</taxon>
    </lineage>
</organism>
<proteinExistence type="predicted"/>
<keyword evidence="1" id="KW-0812">Transmembrane</keyword>